<accession>A0A0B2VYK8</accession>
<protein>
    <recommendedName>
        <fullName evidence="2">Pepsin inhibitor-3-like repeated domain-containing protein</fullName>
    </recommendedName>
</protein>
<dbReference type="Pfam" id="PF06394">
    <property type="entry name" value="Pepsin-I3"/>
    <property type="match status" value="1"/>
</dbReference>
<keyword evidence="1" id="KW-0732">Signal</keyword>
<sequence length="134" mass="14460">MIQGFLLVSLITLVGALPVDVTSSNEIPDVQNFGYFSVNNNSYIFQGSDMSCTIVDGILYINGEKKGPLTAEQQQQLQQYTTEAEQWSANLGKSIMEALWSGLTGIFGNPTSSTAQPTTTAMPFPPVPAFCNQS</sequence>
<dbReference type="InterPro" id="IPR038412">
    <property type="entry name" value="Pepsin-I3_sf"/>
</dbReference>
<reference evidence="3 5" key="1">
    <citation type="submission" date="2014-11" db="EMBL/GenBank/DDBJ databases">
        <title>Genetic blueprint of the zoonotic pathogen Toxocara canis.</title>
        <authorList>
            <person name="Zhu X.-Q."/>
            <person name="Korhonen P.K."/>
            <person name="Cai H."/>
            <person name="Young N.D."/>
            <person name="Nejsum P."/>
            <person name="von Samson-Himmelstjerna G."/>
            <person name="Boag P.R."/>
            <person name="Tan P."/>
            <person name="Li Q."/>
            <person name="Min J."/>
            <person name="Yang Y."/>
            <person name="Wang X."/>
            <person name="Fang X."/>
            <person name="Hall R.S."/>
            <person name="Hofmann A."/>
            <person name="Sternberg P.W."/>
            <person name="Jex A.R."/>
            <person name="Gasser R.B."/>
        </authorList>
    </citation>
    <scope>NUCLEOTIDE SEQUENCE [LARGE SCALE GENOMIC DNA]</scope>
    <source>
        <strain evidence="3">PN_DK_2014</strain>
    </source>
</reference>
<dbReference type="EMBL" id="JPKZ01000595">
    <property type="protein sequence ID" value="KHN86519.1"/>
    <property type="molecule type" value="Genomic_DNA"/>
</dbReference>
<name>A0A0B2VYK8_TOXCA</name>
<proteinExistence type="predicted"/>
<dbReference type="Gene3D" id="3.30.1120.50">
    <property type="entry name" value="Pepsin inhibitor-3"/>
    <property type="match status" value="1"/>
</dbReference>
<dbReference type="EMBL" id="UYWY01023774">
    <property type="protein sequence ID" value="VDM47969.1"/>
    <property type="molecule type" value="Genomic_DNA"/>
</dbReference>
<evidence type="ECO:0000259" key="2">
    <source>
        <dbReference type="Pfam" id="PF06394"/>
    </source>
</evidence>
<feature type="signal peptide" evidence="1">
    <location>
        <begin position="1"/>
        <end position="16"/>
    </location>
</feature>
<organism evidence="3 5">
    <name type="scientific">Toxocara canis</name>
    <name type="common">Canine roundworm</name>
    <dbReference type="NCBI Taxonomy" id="6265"/>
    <lineage>
        <taxon>Eukaryota</taxon>
        <taxon>Metazoa</taxon>
        <taxon>Ecdysozoa</taxon>
        <taxon>Nematoda</taxon>
        <taxon>Chromadorea</taxon>
        <taxon>Rhabditida</taxon>
        <taxon>Spirurina</taxon>
        <taxon>Ascaridomorpha</taxon>
        <taxon>Ascaridoidea</taxon>
        <taxon>Toxocaridae</taxon>
        <taxon>Toxocara</taxon>
    </lineage>
</organism>
<dbReference type="AlphaFoldDB" id="A0A0B2VYK8"/>
<feature type="chain" id="PRO_5010412531" description="Pepsin inhibitor-3-like repeated domain-containing protein" evidence="1">
    <location>
        <begin position="17"/>
        <end position="134"/>
    </location>
</feature>
<evidence type="ECO:0000313" key="3">
    <source>
        <dbReference type="EMBL" id="KHN86519.1"/>
    </source>
</evidence>
<keyword evidence="5" id="KW-1185">Reference proteome</keyword>
<evidence type="ECO:0000256" key="1">
    <source>
        <dbReference type="SAM" id="SignalP"/>
    </source>
</evidence>
<evidence type="ECO:0000313" key="5">
    <source>
        <dbReference type="Proteomes" id="UP000031036"/>
    </source>
</evidence>
<gene>
    <name evidence="3" type="ORF">Tcan_11584</name>
    <name evidence="4" type="ORF">TCNE_LOCUS16648</name>
</gene>
<reference evidence="4" key="2">
    <citation type="submission" date="2018-11" db="EMBL/GenBank/DDBJ databases">
        <authorList>
            <consortium name="Pathogen Informatics"/>
        </authorList>
    </citation>
    <scope>NUCLEOTIDE SEQUENCE [LARGE SCALE GENOMIC DNA]</scope>
</reference>
<dbReference type="InterPro" id="IPR010480">
    <property type="entry name" value="Pepsin-I3"/>
</dbReference>
<evidence type="ECO:0000313" key="4">
    <source>
        <dbReference type="EMBL" id="VDM47969.1"/>
    </source>
</evidence>
<dbReference type="SUPFAM" id="SSF55149">
    <property type="entry name" value="Pepsin inhibitor-3"/>
    <property type="match status" value="1"/>
</dbReference>
<feature type="domain" description="Pepsin inhibitor-3-like repeated" evidence="2">
    <location>
        <begin position="47"/>
        <end position="96"/>
    </location>
</feature>
<dbReference type="Proteomes" id="UP000031036">
    <property type="component" value="Unassembled WGS sequence"/>
</dbReference>